<comment type="caution">
    <text evidence="2">The sequence shown here is derived from an EMBL/GenBank/DDBJ whole genome shotgun (WGS) entry which is preliminary data.</text>
</comment>
<keyword evidence="1" id="KW-0472">Membrane</keyword>
<feature type="transmembrane region" description="Helical" evidence="1">
    <location>
        <begin position="81"/>
        <end position="102"/>
    </location>
</feature>
<feature type="transmembrane region" description="Helical" evidence="1">
    <location>
        <begin position="109"/>
        <end position="130"/>
    </location>
</feature>
<gene>
    <name evidence="2" type="ORF">FB473_001149</name>
</gene>
<dbReference type="Proteomes" id="UP000749311">
    <property type="component" value="Unassembled WGS sequence"/>
</dbReference>
<evidence type="ECO:0000256" key="1">
    <source>
        <dbReference type="SAM" id="Phobius"/>
    </source>
</evidence>
<evidence type="ECO:0000313" key="3">
    <source>
        <dbReference type="Proteomes" id="UP000749311"/>
    </source>
</evidence>
<keyword evidence="1" id="KW-0812">Transmembrane</keyword>
<dbReference type="RefSeq" id="WP_167165526.1">
    <property type="nucleotide sequence ID" value="NZ_BAAAOO010000015.1"/>
</dbReference>
<dbReference type="EMBL" id="JAAMOZ010000001">
    <property type="protein sequence ID" value="NIH56504.1"/>
    <property type="molecule type" value="Genomic_DNA"/>
</dbReference>
<keyword evidence="1" id="KW-1133">Transmembrane helix</keyword>
<evidence type="ECO:0000313" key="2">
    <source>
        <dbReference type="EMBL" id="NIH56504.1"/>
    </source>
</evidence>
<reference evidence="2 3" key="1">
    <citation type="submission" date="2020-02" db="EMBL/GenBank/DDBJ databases">
        <title>Sequencing the genomes of 1000 actinobacteria strains.</title>
        <authorList>
            <person name="Klenk H.-P."/>
        </authorList>
    </citation>
    <scope>NUCLEOTIDE SEQUENCE [LARGE SCALE GENOMIC DNA]</scope>
    <source>
        <strain evidence="2 3">DSM 19609</strain>
    </source>
</reference>
<feature type="transmembrane region" description="Helical" evidence="1">
    <location>
        <begin position="161"/>
        <end position="178"/>
    </location>
</feature>
<accession>A0ABX0SF26</accession>
<sequence length="206" mass="21650">MAGGRAGRVLGRARALKAWAAAFAGPTWRRALIFAGVVVLVGVLGGLVWHAYVTLPVYSASEDGTVKITERAQSQIFATDALFIIIGLLAGVALGFIAWQAFKSLGWPVGVIAVGGGLAAALICWGVGVLQGPQDFAQRVAVALPGQSIPVDFELHTPSAVFVWALGAIVPVMLYANLTREDDPVWSHSRRAVAARDGEPAETQRP</sequence>
<proteinExistence type="predicted"/>
<keyword evidence="3" id="KW-1185">Reference proteome</keyword>
<organism evidence="2 3">
    <name type="scientific">Brooklawnia cerclae</name>
    <dbReference type="NCBI Taxonomy" id="349934"/>
    <lineage>
        <taxon>Bacteria</taxon>
        <taxon>Bacillati</taxon>
        <taxon>Actinomycetota</taxon>
        <taxon>Actinomycetes</taxon>
        <taxon>Propionibacteriales</taxon>
        <taxon>Propionibacteriaceae</taxon>
        <taxon>Brooklawnia</taxon>
    </lineage>
</organism>
<feature type="transmembrane region" description="Helical" evidence="1">
    <location>
        <begin position="31"/>
        <end position="52"/>
    </location>
</feature>
<name>A0ABX0SF26_9ACTN</name>
<protein>
    <recommendedName>
        <fullName evidence="4">DUF2567 domain-containing protein</fullName>
    </recommendedName>
</protein>
<evidence type="ECO:0008006" key="4">
    <source>
        <dbReference type="Google" id="ProtNLM"/>
    </source>
</evidence>